<accession>A0A2S5JJZ4</accession>
<keyword evidence="3" id="KW-1185">Reference proteome</keyword>
<dbReference type="EMBL" id="PRDS01000002">
    <property type="protein sequence ID" value="PPB81575.1"/>
    <property type="molecule type" value="Genomic_DNA"/>
</dbReference>
<name>A0A2S5JJZ4_9RHOB</name>
<dbReference type="InterPro" id="IPR001509">
    <property type="entry name" value="Epimerase_deHydtase"/>
</dbReference>
<dbReference type="SUPFAM" id="SSF51735">
    <property type="entry name" value="NAD(P)-binding Rossmann-fold domains"/>
    <property type="match status" value="1"/>
</dbReference>
<dbReference type="OrthoDB" id="9795501at2"/>
<dbReference type="Gene3D" id="3.40.50.720">
    <property type="entry name" value="NAD(P)-binding Rossmann-like Domain"/>
    <property type="match status" value="1"/>
</dbReference>
<dbReference type="Proteomes" id="UP000239736">
    <property type="component" value="Unassembled WGS sequence"/>
</dbReference>
<dbReference type="AlphaFoldDB" id="A0A2S5JJZ4"/>
<dbReference type="InterPro" id="IPR036291">
    <property type="entry name" value="NAD(P)-bd_dom_sf"/>
</dbReference>
<proteinExistence type="predicted"/>
<sequence length="343" mass="37171">MRILIIGHRGYVGPVAARHLAGAIPGAELHGLDAEWFVGAESGQIPDDVFVSQRRGDIRDLHARDLEGFDAVVALAAVSNDPIGKEFEAATEAINANGVLNAARAARQARVRHFVFASSCSMYGAGSDSFRREDDQLNPLTAYARSKVAAEQGLQDLATEDFRVTALRFATACGASPMLRLDLVLNDFVATAITTGRIEVLSDGSPWRPLIHVDDMARAIEWALVRDGEPHVAVNVGSQSWTWQIGQLARDVGAALGGVAVDINRDAAPDNRSYRVDFTRFSELAPDHQPQKDFGEAVAELASQVRALSLSDTGVRGSRFIRLNVLRDHVQAGRLDKDLRWAG</sequence>
<organism evidence="2 3">
    <name type="scientific">Albidovulum inexpectatum</name>
    <dbReference type="NCBI Taxonomy" id="196587"/>
    <lineage>
        <taxon>Bacteria</taxon>
        <taxon>Pseudomonadati</taxon>
        <taxon>Pseudomonadota</taxon>
        <taxon>Alphaproteobacteria</taxon>
        <taxon>Rhodobacterales</taxon>
        <taxon>Paracoccaceae</taxon>
        <taxon>Albidovulum</taxon>
    </lineage>
</organism>
<gene>
    <name evidence="2" type="ORF">LV82_00784</name>
</gene>
<evidence type="ECO:0000313" key="2">
    <source>
        <dbReference type="EMBL" id="PPB81575.1"/>
    </source>
</evidence>
<protein>
    <submittedName>
        <fullName evidence="2">Nucleoside-diphosphate-sugar epimerase</fullName>
    </submittedName>
</protein>
<dbReference type="Pfam" id="PF01370">
    <property type="entry name" value="Epimerase"/>
    <property type="match status" value="1"/>
</dbReference>
<dbReference type="CDD" id="cd08946">
    <property type="entry name" value="SDR_e"/>
    <property type="match status" value="1"/>
</dbReference>
<dbReference type="InterPro" id="IPR050177">
    <property type="entry name" value="Lipid_A_modif_metabolic_enz"/>
</dbReference>
<evidence type="ECO:0000259" key="1">
    <source>
        <dbReference type="Pfam" id="PF01370"/>
    </source>
</evidence>
<evidence type="ECO:0000313" key="3">
    <source>
        <dbReference type="Proteomes" id="UP000239736"/>
    </source>
</evidence>
<dbReference type="PANTHER" id="PTHR43245:SF23">
    <property type="entry name" value="NAD(P)-BINDING DOMAIN-CONTAINING PROTEIN"/>
    <property type="match status" value="1"/>
</dbReference>
<reference evidence="2 3" key="1">
    <citation type="submission" date="2018-01" db="EMBL/GenBank/DDBJ databases">
        <title>Genomic Encyclopedia of Archaeal and Bacterial Type Strains, Phase II (KMG-II): from individual species to whole genera.</title>
        <authorList>
            <person name="Goeker M."/>
        </authorList>
    </citation>
    <scope>NUCLEOTIDE SEQUENCE [LARGE SCALE GENOMIC DNA]</scope>
    <source>
        <strain evidence="2 3">DSM 12048</strain>
    </source>
</reference>
<dbReference type="PANTHER" id="PTHR43245">
    <property type="entry name" value="BIFUNCTIONAL POLYMYXIN RESISTANCE PROTEIN ARNA"/>
    <property type="match status" value="1"/>
</dbReference>
<feature type="domain" description="NAD-dependent epimerase/dehydratase" evidence="1">
    <location>
        <begin position="3"/>
        <end position="237"/>
    </location>
</feature>
<dbReference type="RefSeq" id="WP_104069419.1">
    <property type="nucleotide sequence ID" value="NZ_PRDS01000002.1"/>
</dbReference>
<comment type="caution">
    <text evidence="2">The sequence shown here is derived from an EMBL/GenBank/DDBJ whole genome shotgun (WGS) entry which is preliminary data.</text>
</comment>